<dbReference type="InterPro" id="IPR002155">
    <property type="entry name" value="Thiolase"/>
</dbReference>
<accession>A0ABD0YSF8</accession>
<comment type="pathway">
    <text evidence="1">Lipid metabolism.</text>
</comment>
<keyword evidence="3 6" id="KW-0808">Transferase</keyword>
<reference evidence="9 10" key="1">
    <citation type="submission" date="2024-07" db="EMBL/GenBank/DDBJ databases">
        <title>Chromosome-level genome assembly of the water stick insect Ranatra chinensis (Heteroptera: Nepidae).</title>
        <authorList>
            <person name="Liu X."/>
        </authorList>
    </citation>
    <scope>NUCLEOTIDE SEQUENCE [LARGE SCALE GENOMIC DNA]</scope>
    <source>
        <strain evidence="9">Cailab_2021Rc</strain>
        <tissue evidence="9">Muscle</tissue>
    </source>
</reference>
<feature type="active site" description="Proton acceptor" evidence="5">
    <location>
        <position position="369"/>
    </location>
</feature>
<evidence type="ECO:0000259" key="7">
    <source>
        <dbReference type="Pfam" id="PF00108"/>
    </source>
</evidence>
<dbReference type="Gene3D" id="3.40.47.10">
    <property type="match status" value="2"/>
</dbReference>
<dbReference type="PROSITE" id="PS00737">
    <property type="entry name" value="THIOLASE_2"/>
    <property type="match status" value="1"/>
</dbReference>
<dbReference type="Pfam" id="PF00108">
    <property type="entry name" value="Thiolase_N"/>
    <property type="match status" value="1"/>
</dbReference>
<keyword evidence="10" id="KW-1185">Reference proteome</keyword>
<evidence type="ECO:0000256" key="5">
    <source>
        <dbReference type="PIRSR" id="PIRSR000429-1"/>
    </source>
</evidence>
<evidence type="ECO:0000313" key="9">
    <source>
        <dbReference type="EMBL" id="KAL1138924.1"/>
    </source>
</evidence>
<dbReference type="CDD" id="cd00751">
    <property type="entry name" value="thiolase"/>
    <property type="match status" value="1"/>
</dbReference>
<comment type="similarity">
    <text evidence="2 6">Belongs to the thiolase-like superfamily. Thiolase family.</text>
</comment>
<dbReference type="GO" id="GO:0003988">
    <property type="term" value="F:acetyl-CoA C-acyltransferase activity"/>
    <property type="evidence" value="ECO:0007669"/>
    <property type="project" value="UniProtKB-ARBA"/>
</dbReference>
<comment type="caution">
    <text evidence="9">The sequence shown here is derived from an EMBL/GenBank/DDBJ whole genome shotgun (WGS) entry which is preliminary data.</text>
</comment>
<dbReference type="PIRSF" id="PIRSF000429">
    <property type="entry name" value="Ac-CoA_Ac_transf"/>
    <property type="match status" value="1"/>
</dbReference>
<gene>
    <name evidence="9" type="ORF">AAG570_008986</name>
</gene>
<name>A0ABD0YSF8_9HEMI</name>
<evidence type="ECO:0000256" key="4">
    <source>
        <dbReference type="ARBA" id="ARBA00023315"/>
    </source>
</evidence>
<sequence length="384" mass="40134">MVFFFIGSFCGSLSQFKAHQLGSIVIKEVLQRAKLKPSDVSEVIMGQALSAGEGQNPARQAAVNAGIPVSVPAFTVNKLCGSGLQSVILGIRSLRCGDSRVVVCGGQESMSQSPHCINMRSGVKMGNASLADTLLKDGLTDAFSNIHMGVTAENVAEKYSISRSVQDDFALESQKKTEAAQKSGVFRSEIVEVTVEGKKGSTVVSQDEHPRHGTTSEGLKRLKPVFLEAGTVTAGNASGVNDGAAVVVLTKESVASQLGLPVMAKIIAYAEVGIEPEFMGMAPVPAIQDVLRRAGWSHEDVDLFEINEAFAAQSVAVIKELGLKEEKVNVNGGAIALGHPIGASGARILVTLIHNLVLKHLKKGVAALCIGGGMGVAVAIEIIV</sequence>
<protein>
    <recommendedName>
        <fullName evidence="11">Acetyl-CoA acetyltransferase, cytosolic</fullName>
    </recommendedName>
</protein>
<organism evidence="9 10">
    <name type="scientific">Ranatra chinensis</name>
    <dbReference type="NCBI Taxonomy" id="642074"/>
    <lineage>
        <taxon>Eukaryota</taxon>
        <taxon>Metazoa</taxon>
        <taxon>Ecdysozoa</taxon>
        <taxon>Arthropoda</taxon>
        <taxon>Hexapoda</taxon>
        <taxon>Insecta</taxon>
        <taxon>Pterygota</taxon>
        <taxon>Neoptera</taxon>
        <taxon>Paraneoptera</taxon>
        <taxon>Hemiptera</taxon>
        <taxon>Heteroptera</taxon>
        <taxon>Panheteroptera</taxon>
        <taxon>Nepomorpha</taxon>
        <taxon>Nepidae</taxon>
        <taxon>Ranatrinae</taxon>
        <taxon>Ranatra</taxon>
    </lineage>
</organism>
<evidence type="ECO:0000256" key="2">
    <source>
        <dbReference type="ARBA" id="ARBA00010982"/>
    </source>
</evidence>
<dbReference type="PANTHER" id="PTHR18919">
    <property type="entry name" value="ACETYL-COA C-ACYLTRANSFERASE"/>
    <property type="match status" value="1"/>
</dbReference>
<evidence type="ECO:0000256" key="1">
    <source>
        <dbReference type="ARBA" id="ARBA00005189"/>
    </source>
</evidence>
<evidence type="ECO:0008006" key="11">
    <source>
        <dbReference type="Google" id="ProtNLM"/>
    </source>
</evidence>
<dbReference type="AlphaFoldDB" id="A0ABD0YSF8"/>
<dbReference type="InterPro" id="IPR020613">
    <property type="entry name" value="Thiolase_CS"/>
</dbReference>
<dbReference type="NCBIfam" id="TIGR01930">
    <property type="entry name" value="AcCoA-C-Actrans"/>
    <property type="match status" value="1"/>
</dbReference>
<dbReference type="InterPro" id="IPR020610">
    <property type="entry name" value="Thiolase_AS"/>
</dbReference>
<proteinExistence type="inferred from homology"/>
<dbReference type="PANTHER" id="PTHR18919:SF107">
    <property type="entry name" value="ACETYL-COA ACETYLTRANSFERASE, CYTOSOLIC"/>
    <property type="match status" value="1"/>
</dbReference>
<evidence type="ECO:0000259" key="8">
    <source>
        <dbReference type="Pfam" id="PF02803"/>
    </source>
</evidence>
<evidence type="ECO:0000256" key="6">
    <source>
        <dbReference type="RuleBase" id="RU003557"/>
    </source>
</evidence>
<dbReference type="EMBL" id="JBFDAA010000003">
    <property type="protein sequence ID" value="KAL1138924.1"/>
    <property type="molecule type" value="Genomic_DNA"/>
</dbReference>
<dbReference type="FunFam" id="3.40.47.10:FF:000010">
    <property type="entry name" value="Acetyl-CoA acetyltransferase (Thiolase)"/>
    <property type="match status" value="1"/>
</dbReference>
<dbReference type="InterPro" id="IPR020615">
    <property type="entry name" value="Thiolase_acyl_enz_int_AS"/>
</dbReference>
<dbReference type="InterPro" id="IPR016039">
    <property type="entry name" value="Thiolase-like"/>
</dbReference>
<feature type="domain" description="Thiolase C-terminal" evidence="8">
    <location>
        <begin position="261"/>
        <end position="381"/>
    </location>
</feature>
<dbReference type="PROSITE" id="PS00099">
    <property type="entry name" value="THIOLASE_3"/>
    <property type="match status" value="1"/>
</dbReference>
<feature type="domain" description="Thiolase N-terminal" evidence="7">
    <location>
        <begin position="6"/>
        <end position="253"/>
    </location>
</feature>
<feature type="active site" description="Proton acceptor" evidence="5">
    <location>
        <position position="339"/>
    </location>
</feature>
<dbReference type="SUPFAM" id="SSF53901">
    <property type="entry name" value="Thiolase-like"/>
    <property type="match status" value="2"/>
</dbReference>
<dbReference type="InterPro" id="IPR020617">
    <property type="entry name" value="Thiolase_C"/>
</dbReference>
<dbReference type="Pfam" id="PF02803">
    <property type="entry name" value="Thiolase_C"/>
    <property type="match status" value="1"/>
</dbReference>
<dbReference type="Proteomes" id="UP001558652">
    <property type="component" value="Unassembled WGS sequence"/>
</dbReference>
<evidence type="ECO:0000313" key="10">
    <source>
        <dbReference type="Proteomes" id="UP001558652"/>
    </source>
</evidence>
<dbReference type="PROSITE" id="PS00098">
    <property type="entry name" value="THIOLASE_1"/>
    <property type="match status" value="1"/>
</dbReference>
<feature type="active site" description="Acyl-thioester intermediate" evidence="5">
    <location>
        <position position="80"/>
    </location>
</feature>
<keyword evidence="4 6" id="KW-0012">Acyltransferase</keyword>
<evidence type="ECO:0000256" key="3">
    <source>
        <dbReference type="ARBA" id="ARBA00022679"/>
    </source>
</evidence>
<dbReference type="InterPro" id="IPR020616">
    <property type="entry name" value="Thiolase_N"/>
</dbReference>